<comment type="function">
    <text evidence="4">Flagellin is the subunit protein which polymerizes to form the filaments of archaeal flagella.</text>
</comment>
<dbReference type="GO" id="GO:0097589">
    <property type="term" value="C:archaeal-type flagellum"/>
    <property type="evidence" value="ECO:0007669"/>
    <property type="project" value="UniProtKB-SubCell"/>
</dbReference>
<dbReference type="GO" id="GO:0005198">
    <property type="term" value="F:structural molecule activity"/>
    <property type="evidence" value="ECO:0007669"/>
    <property type="project" value="InterPro"/>
</dbReference>
<dbReference type="GO" id="GO:0097588">
    <property type="term" value="P:archaeal or bacterial-type flagellum-dependent cell motility"/>
    <property type="evidence" value="ECO:0007669"/>
    <property type="project" value="InterPro"/>
</dbReference>
<dbReference type="NCBIfam" id="TIGR02537">
    <property type="entry name" value="arch_flag_Nterm"/>
    <property type="match status" value="1"/>
</dbReference>
<evidence type="ECO:0000256" key="4">
    <source>
        <dbReference type="RuleBase" id="RU361282"/>
    </source>
</evidence>
<comment type="caution">
    <text evidence="6">The sequence shown here is derived from an EMBL/GenBank/DDBJ whole genome shotgun (WGS) entry which is preliminary data.</text>
</comment>
<dbReference type="PANTHER" id="PTHR35903">
    <property type="entry name" value="FLAGELLIN B1"/>
    <property type="match status" value="1"/>
</dbReference>
<dbReference type="PANTHER" id="PTHR35903:SF1">
    <property type="entry name" value="FLAGELLIN B1"/>
    <property type="match status" value="1"/>
</dbReference>
<dbReference type="EMBL" id="DTAU01000104">
    <property type="protein sequence ID" value="HFQ79082.1"/>
    <property type="molecule type" value="Genomic_DNA"/>
</dbReference>
<accession>A0A832AAL4</accession>
<sequence length="273" mass="29526">MKKPLNRKGIVGIEAAIVMIAFVIVAAALAFVVLNMGFFTTQQTRQVIQRGLGQSASALEVDGTLVANVDVSQSRIQFVYVPIKLSTGQYVVDLTPGKSIVAYWSPQRGISIANTYLAAILTPIDTPQKLANITKALINESVIMISGKKGEVKTYYATCNEQGCTIGDTAGDYKILIALPDDVDTNGIMLKEFFGRFTGGEVVTVIAWLTKINEDIVLDPGEKVLMLTYYNSSNSMPQSYDIVKFEVRVPIGAPLTIERSVPPSLTQGVVDLG</sequence>
<name>A0A832AAL4_9CREN</name>
<evidence type="ECO:0000256" key="3">
    <source>
        <dbReference type="ARBA" id="ARBA00022440"/>
    </source>
</evidence>
<keyword evidence="5" id="KW-0472">Membrane</keyword>
<dbReference type="InterPro" id="IPR013373">
    <property type="entry name" value="Flagellin/pilin_N_arc"/>
</dbReference>
<organism evidence="6">
    <name type="scientific">Ignisphaera aggregans</name>
    <dbReference type="NCBI Taxonomy" id="334771"/>
    <lineage>
        <taxon>Archaea</taxon>
        <taxon>Thermoproteota</taxon>
        <taxon>Thermoprotei</taxon>
        <taxon>Desulfurococcales</taxon>
        <taxon>Desulfurococcaceae</taxon>
        <taxon>Ignisphaera</taxon>
    </lineage>
</organism>
<keyword evidence="5" id="KW-1133">Transmembrane helix</keyword>
<comment type="similarity">
    <text evidence="2 4">Belongs to the archaeal flagellin family.</text>
</comment>
<keyword evidence="3 4" id="KW-0974">Archaeal flagellum</keyword>
<evidence type="ECO:0000256" key="1">
    <source>
        <dbReference type="ARBA" id="ARBA00004618"/>
    </source>
</evidence>
<dbReference type="AlphaFoldDB" id="A0A832AAL4"/>
<reference evidence="6" key="1">
    <citation type="journal article" date="2020" name="mSystems">
        <title>Genome- and Community-Level Interaction Insights into Carbon Utilization and Element Cycling Functions of Hydrothermarchaeota in Hydrothermal Sediment.</title>
        <authorList>
            <person name="Zhou Z."/>
            <person name="Liu Y."/>
            <person name="Xu W."/>
            <person name="Pan J."/>
            <person name="Luo Z.H."/>
            <person name="Li M."/>
        </authorList>
    </citation>
    <scope>NUCLEOTIDE SEQUENCE</scope>
    <source>
        <strain evidence="6">SpSt-629</strain>
    </source>
</reference>
<evidence type="ECO:0000313" key="6">
    <source>
        <dbReference type="EMBL" id="HFQ79082.1"/>
    </source>
</evidence>
<protein>
    <recommendedName>
        <fullName evidence="4">Flagellin</fullName>
    </recommendedName>
</protein>
<dbReference type="Pfam" id="PF01917">
    <property type="entry name" value="Flagellin_arch-type"/>
    <property type="match status" value="1"/>
</dbReference>
<proteinExistence type="inferred from homology"/>
<evidence type="ECO:0000256" key="2">
    <source>
        <dbReference type="ARBA" id="ARBA00010256"/>
    </source>
</evidence>
<feature type="transmembrane region" description="Helical" evidence="5">
    <location>
        <begin position="12"/>
        <end position="39"/>
    </location>
</feature>
<keyword evidence="5" id="KW-0812">Transmembrane</keyword>
<comment type="subcellular location">
    <subcellularLocation>
        <location evidence="1 4">Archaeal flagellum</location>
    </subcellularLocation>
</comment>
<dbReference type="InterPro" id="IPR002774">
    <property type="entry name" value="Flagellin_arc-type"/>
</dbReference>
<gene>
    <name evidence="6" type="ORF">ENT99_05190</name>
</gene>
<evidence type="ECO:0000256" key="5">
    <source>
        <dbReference type="SAM" id="Phobius"/>
    </source>
</evidence>